<dbReference type="InterPro" id="IPR003848">
    <property type="entry name" value="DUF218"/>
</dbReference>
<keyword evidence="1" id="KW-0732">Signal</keyword>
<reference evidence="3 4" key="1">
    <citation type="journal article" date="2023" name="G3 (Bethesda)">
        <title>A chromosome-level genome assembly of Zasmidium syzygii isolated from banana leaves.</title>
        <authorList>
            <person name="van Westerhoven A.C."/>
            <person name="Mehrabi R."/>
            <person name="Talebi R."/>
            <person name="Steentjes M.B.F."/>
            <person name="Corcolon B."/>
            <person name="Chong P.A."/>
            <person name="Kema G.H.J."/>
            <person name="Seidl M.F."/>
        </authorList>
    </citation>
    <scope>NUCLEOTIDE SEQUENCE [LARGE SCALE GENOMIC DNA]</scope>
    <source>
        <strain evidence="3 4">P124</strain>
    </source>
</reference>
<keyword evidence="4" id="KW-1185">Reference proteome</keyword>
<sequence length="382" mass="41917">MTLYASLIGLLVGLAARASAANNTAVVENYQPQLEARLFPEFTKFWESHRTSWQSQSAISRLQTDRYARLQNASSCHPLPYCLVSAYAISQSDQDTIATALKASNASGALISAWPQYVNGTNHILRVYGDGDSPLYPEIDSISYTANSSEYELFLGTLNNFTAMSQPPLPPPLDAFAFASSLLSANDRLEAIAYPDLWTSPTLNGPALRRSKHLNWERYQYAAILIPGEGPEIYGVPISPLGKLRSRIAASFFAKPNTAPFLIPSGGNVHPNLTTYTEALEMSKWLQGQLNVKVEDIAIEPYARHTTTNLRNGARVLQRLGAPKGKKVLIVTDVSQRDNIMPTVTAAVIETGEHINENDEMVDQIQNLFGETPKAISLFSNS</sequence>
<proteinExistence type="predicted"/>
<accession>A0ABR0E3P4</accession>
<protein>
    <recommendedName>
        <fullName evidence="2">DUF218 domain-containing protein</fullName>
    </recommendedName>
</protein>
<dbReference type="Proteomes" id="UP001305779">
    <property type="component" value="Unassembled WGS sequence"/>
</dbReference>
<dbReference type="CDD" id="cd06259">
    <property type="entry name" value="YdcF-like"/>
    <property type="match status" value="1"/>
</dbReference>
<name>A0ABR0E3P4_ZASCE</name>
<dbReference type="Pfam" id="PF02698">
    <property type="entry name" value="DUF218"/>
    <property type="match status" value="1"/>
</dbReference>
<feature type="chain" id="PRO_5046615973" description="DUF218 domain-containing protein" evidence="1">
    <location>
        <begin position="21"/>
        <end position="382"/>
    </location>
</feature>
<feature type="domain" description="DUF218" evidence="2">
    <location>
        <begin position="223"/>
        <end position="334"/>
    </location>
</feature>
<gene>
    <name evidence="3" type="ORF">PRZ48_013316</name>
</gene>
<feature type="signal peptide" evidence="1">
    <location>
        <begin position="1"/>
        <end position="20"/>
    </location>
</feature>
<organism evidence="3 4">
    <name type="scientific">Zasmidium cellare</name>
    <name type="common">Wine cellar mold</name>
    <name type="synonym">Racodium cellare</name>
    <dbReference type="NCBI Taxonomy" id="395010"/>
    <lineage>
        <taxon>Eukaryota</taxon>
        <taxon>Fungi</taxon>
        <taxon>Dikarya</taxon>
        <taxon>Ascomycota</taxon>
        <taxon>Pezizomycotina</taxon>
        <taxon>Dothideomycetes</taxon>
        <taxon>Dothideomycetidae</taxon>
        <taxon>Mycosphaerellales</taxon>
        <taxon>Mycosphaerellaceae</taxon>
        <taxon>Zasmidium</taxon>
    </lineage>
</organism>
<evidence type="ECO:0000256" key="1">
    <source>
        <dbReference type="SAM" id="SignalP"/>
    </source>
</evidence>
<evidence type="ECO:0000259" key="2">
    <source>
        <dbReference type="Pfam" id="PF02698"/>
    </source>
</evidence>
<evidence type="ECO:0000313" key="4">
    <source>
        <dbReference type="Proteomes" id="UP001305779"/>
    </source>
</evidence>
<comment type="caution">
    <text evidence="3">The sequence shown here is derived from an EMBL/GenBank/DDBJ whole genome shotgun (WGS) entry which is preliminary data.</text>
</comment>
<evidence type="ECO:0000313" key="3">
    <source>
        <dbReference type="EMBL" id="KAK4496047.1"/>
    </source>
</evidence>
<dbReference type="EMBL" id="JAXOVC010000011">
    <property type="protein sequence ID" value="KAK4496047.1"/>
    <property type="molecule type" value="Genomic_DNA"/>
</dbReference>